<evidence type="ECO:0000313" key="1">
    <source>
        <dbReference type="EMBL" id="KAI3819090.1"/>
    </source>
</evidence>
<evidence type="ECO:0000313" key="2">
    <source>
        <dbReference type="Proteomes" id="UP001056120"/>
    </source>
</evidence>
<keyword evidence="2" id="KW-1185">Reference proteome</keyword>
<comment type="caution">
    <text evidence="1">The sequence shown here is derived from an EMBL/GenBank/DDBJ whole genome shotgun (WGS) entry which is preliminary data.</text>
</comment>
<gene>
    <name evidence="1" type="ORF">L1987_12913</name>
</gene>
<name>A0ACB9JFM2_9ASTR</name>
<protein>
    <submittedName>
        <fullName evidence="1">Uncharacterized protein</fullName>
    </submittedName>
</protein>
<sequence length="80" mass="9531">MYVKNMLNWLENFQIYKTKKRSYDLRLFLIYVGSWLSCKTHTLCKLQDIFMMEMKLKKEKDKCQSTLSAGVSDLKPDLSI</sequence>
<dbReference type="EMBL" id="CM042021">
    <property type="protein sequence ID" value="KAI3819090.1"/>
    <property type="molecule type" value="Genomic_DNA"/>
</dbReference>
<accession>A0ACB9JFM2</accession>
<organism evidence="1 2">
    <name type="scientific">Smallanthus sonchifolius</name>
    <dbReference type="NCBI Taxonomy" id="185202"/>
    <lineage>
        <taxon>Eukaryota</taxon>
        <taxon>Viridiplantae</taxon>
        <taxon>Streptophyta</taxon>
        <taxon>Embryophyta</taxon>
        <taxon>Tracheophyta</taxon>
        <taxon>Spermatophyta</taxon>
        <taxon>Magnoliopsida</taxon>
        <taxon>eudicotyledons</taxon>
        <taxon>Gunneridae</taxon>
        <taxon>Pentapetalae</taxon>
        <taxon>asterids</taxon>
        <taxon>campanulids</taxon>
        <taxon>Asterales</taxon>
        <taxon>Asteraceae</taxon>
        <taxon>Asteroideae</taxon>
        <taxon>Heliantheae alliance</taxon>
        <taxon>Millerieae</taxon>
        <taxon>Smallanthus</taxon>
    </lineage>
</organism>
<proteinExistence type="predicted"/>
<reference evidence="2" key="1">
    <citation type="journal article" date="2022" name="Mol. Ecol. Resour.">
        <title>The genomes of chicory, endive, great burdock and yacon provide insights into Asteraceae palaeo-polyploidization history and plant inulin production.</title>
        <authorList>
            <person name="Fan W."/>
            <person name="Wang S."/>
            <person name="Wang H."/>
            <person name="Wang A."/>
            <person name="Jiang F."/>
            <person name="Liu H."/>
            <person name="Zhao H."/>
            <person name="Xu D."/>
            <person name="Zhang Y."/>
        </authorList>
    </citation>
    <scope>NUCLEOTIDE SEQUENCE [LARGE SCALE GENOMIC DNA]</scope>
    <source>
        <strain evidence="2">cv. Yunnan</strain>
    </source>
</reference>
<reference evidence="1 2" key="2">
    <citation type="journal article" date="2022" name="Mol. Ecol. Resour.">
        <title>The genomes of chicory, endive, great burdock and yacon provide insights into Asteraceae paleo-polyploidization history and plant inulin production.</title>
        <authorList>
            <person name="Fan W."/>
            <person name="Wang S."/>
            <person name="Wang H."/>
            <person name="Wang A."/>
            <person name="Jiang F."/>
            <person name="Liu H."/>
            <person name="Zhao H."/>
            <person name="Xu D."/>
            <person name="Zhang Y."/>
        </authorList>
    </citation>
    <scope>NUCLEOTIDE SEQUENCE [LARGE SCALE GENOMIC DNA]</scope>
    <source>
        <strain evidence="2">cv. Yunnan</strain>
        <tissue evidence="1">Leaves</tissue>
    </source>
</reference>
<dbReference type="Proteomes" id="UP001056120">
    <property type="component" value="Linkage Group LG04"/>
</dbReference>